<dbReference type="EMBL" id="FN653063">
    <property type="protein sequence ID" value="CBY24764.1"/>
    <property type="molecule type" value="Genomic_DNA"/>
</dbReference>
<evidence type="ECO:0000259" key="12">
    <source>
        <dbReference type="PROSITE" id="PS50011"/>
    </source>
</evidence>
<dbReference type="InterPro" id="IPR011009">
    <property type="entry name" value="Kinase-like_dom_sf"/>
</dbReference>
<evidence type="ECO:0000256" key="11">
    <source>
        <dbReference type="SAM" id="MobiDB-lite"/>
    </source>
</evidence>
<dbReference type="SMART" id="SM00220">
    <property type="entry name" value="S_TKc"/>
    <property type="match status" value="1"/>
</dbReference>
<evidence type="ECO:0000256" key="3">
    <source>
        <dbReference type="ARBA" id="ARBA00022553"/>
    </source>
</evidence>
<dbReference type="PRINTS" id="PR00717">
    <property type="entry name" value="GPCRKINASE"/>
</dbReference>
<dbReference type="SUPFAM" id="SSF50729">
    <property type="entry name" value="PH domain-like"/>
    <property type="match status" value="1"/>
</dbReference>
<dbReference type="InterPro" id="IPR017441">
    <property type="entry name" value="Protein_kinase_ATP_BS"/>
</dbReference>
<dbReference type="CDD" id="cd05606">
    <property type="entry name" value="STKc_beta_ARK"/>
    <property type="match status" value="1"/>
</dbReference>
<dbReference type="InterPro" id="IPR000719">
    <property type="entry name" value="Prot_kinase_dom"/>
</dbReference>
<dbReference type="SUPFAM" id="SSF56112">
    <property type="entry name" value="Protein kinase-like (PK-like)"/>
    <property type="match status" value="1"/>
</dbReference>
<feature type="active site" description="Proton acceptor" evidence="8">
    <location>
        <position position="223"/>
    </location>
</feature>
<dbReference type="PROSITE" id="PS00107">
    <property type="entry name" value="PROTEIN_KINASE_ATP"/>
    <property type="match status" value="1"/>
</dbReference>
<dbReference type="Gene3D" id="3.30.200.20">
    <property type="entry name" value="Phosphorylase Kinase, domain 1"/>
    <property type="match status" value="1"/>
</dbReference>
<dbReference type="GO" id="GO:0004703">
    <property type="term" value="F:G protein-coupled receptor kinase activity"/>
    <property type="evidence" value="ECO:0007669"/>
    <property type="project" value="InterPro"/>
</dbReference>
<dbReference type="PANTHER" id="PTHR24355:SF18">
    <property type="entry name" value="G PROTEIN-COUPLED RECEPTOR KINASE"/>
    <property type="match status" value="1"/>
</dbReference>
<evidence type="ECO:0000256" key="7">
    <source>
        <dbReference type="ARBA" id="ARBA00022840"/>
    </source>
</evidence>
<feature type="binding site" evidence="9">
    <location>
        <position position="125"/>
    </location>
    <ligand>
        <name>ATP</name>
        <dbReference type="ChEBI" id="CHEBI:30616"/>
    </ligand>
</feature>
<dbReference type="GO" id="GO:0009966">
    <property type="term" value="P:regulation of signal transduction"/>
    <property type="evidence" value="ECO:0007669"/>
    <property type="project" value="TreeGrafter"/>
</dbReference>
<dbReference type="Gene3D" id="1.10.510.10">
    <property type="entry name" value="Transferase(Phosphotransferase) domain 1"/>
    <property type="match status" value="1"/>
</dbReference>
<dbReference type="InterPro" id="IPR008271">
    <property type="entry name" value="Ser/Thr_kinase_AS"/>
</dbReference>
<dbReference type="InterPro" id="IPR011993">
    <property type="entry name" value="PH-like_dom_sf"/>
</dbReference>
<evidence type="ECO:0000256" key="9">
    <source>
        <dbReference type="PROSITE-ProRule" id="PRU10141"/>
    </source>
</evidence>
<dbReference type="PROSITE" id="PS51285">
    <property type="entry name" value="AGC_KINASE_CTER"/>
    <property type="match status" value="1"/>
</dbReference>
<keyword evidence="6 10" id="KW-0418">Kinase</keyword>
<dbReference type="AlphaFoldDB" id="E4XJY8"/>
<evidence type="ECO:0000256" key="8">
    <source>
        <dbReference type="PIRSR" id="PIRSR600239-51"/>
    </source>
</evidence>
<evidence type="ECO:0000313" key="15">
    <source>
        <dbReference type="Proteomes" id="UP000001307"/>
    </source>
</evidence>
<keyword evidence="7 9" id="KW-0067">ATP-binding</keyword>
<dbReference type="GO" id="GO:0007186">
    <property type="term" value="P:G protein-coupled receptor signaling pathway"/>
    <property type="evidence" value="ECO:0007669"/>
    <property type="project" value="TreeGrafter"/>
</dbReference>
<feature type="region of interest" description="Disordered" evidence="11">
    <location>
        <begin position="1"/>
        <end position="20"/>
    </location>
</feature>
<dbReference type="OrthoDB" id="354826at2759"/>
<protein>
    <recommendedName>
        <fullName evidence="10">G protein-coupled receptor kinase</fullName>
        <ecNumber evidence="10">2.7.11.-</ecNumber>
    </recommendedName>
</protein>
<dbReference type="PROSITE" id="PS00108">
    <property type="entry name" value="PROTEIN_KINASE_ST"/>
    <property type="match status" value="1"/>
</dbReference>
<evidence type="ECO:0000259" key="13">
    <source>
        <dbReference type="PROSITE" id="PS51285"/>
    </source>
</evidence>
<dbReference type="InParanoid" id="E4XJY8"/>
<dbReference type="Gene3D" id="1.10.287.1270">
    <property type="match status" value="1"/>
</dbReference>
<keyword evidence="15" id="KW-1185">Reference proteome</keyword>
<evidence type="ECO:0000313" key="14">
    <source>
        <dbReference type="EMBL" id="CBY24764.1"/>
    </source>
</evidence>
<dbReference type="Proteomes" id="UP000001307">
    <property type="component" value="Unassembled WGS sequence"/>
</dbReference>
<keyword evidence="4 10" id="KW-0808">Transferase</keyword>
<dbReference type="FunFam" id="1.10.510.10:FF:000074">
    <property type="entry name" value="G protein-coupled receptor kinase"/>
    <property type="match status" value="1"/>
</dbReference>
<name>E4XJY8_OIKDI</name>
<dbReference type="PANTHER" id="PTHR24355">
    <property type="entry name" value="G PROTEIN-COUPLED RECEPTOR KINASE/RIBOSOMAL PROTEIN S6 KINASE"/>
    <property type="match status" value="1"/>
</dbReference>
<evidence type="ECO:0000256" key="10">
    <source>
        <dbReference type="RuleBase" id="RU000308"/>
    </source>
</evidence>
<dbReference type="Gene3D" id="2.30.29.30">
    <property type="entry name" value="Pleckstrin-homology domain (PH domain)/Phosphotyrosine-binding domain (PTB)"/>
    <property type="match status" value="1"/>
</dbReference>
<keyword evidence="2 10" id="KW-0723">Serine/threonine-protein kinase</keyword>
<dbReference type="FunCoup" id="E4XJY8">
    <property type="interactions" value="38"/>
</dbReference>
<evidence type="ECO:0000256" key="2">
    <source>
        <dbReference type="ARBA" id="ARBA00022527"/>
    </source>
</evidence>
<dbReference type="InterPro" id="IPR000239">
    <property type="entry name" value="GPCR_kinase"/>
</dbReference>
<accession>E4XJY8</accession>
<evidence type="ECO:0000256" key="5">
    <source>
        <dbReference type="ARBA" id="ARBA00022741"/>
    </source>
</evidence>
<keyword evidence="3" id="KW-0597">Phosphoprotein</keyword>
<feature type="domain" description="AGC-kinase C-terminal" evidence="13">
    <location>
        <begin position="358"/>
        <end position="425"/>
    </location>
</feature>
<dbReference type="SMART" id="SM00133">
    <property type="entry name" value="S_TK_X"/>
    <property type="match status" value="1"/>
</dbReference>
<feature type="domain" description="Protein kinase" evidence="12">
    <location>
        <begin position="96"/>
        <end position="357"/>
    </location>
</feature>
<reference evidence="14" key="1">
    <citation type="journal article" date="2010" name="Science">
        <title>Plasticity of animal genome architecture unmasked by rapid evolution of a pelagic tunicate.</title>
        <authorList>
            <person name="Denoeud F."/>
            <person name="Henriet S."/>
            <person name="Mungpakdee S."/>
            <person name="Aury J.M."/>
            <person name="Da Silva C."/>
            <person name="Brinkmann H."/>
            <person name="Mikhaleva J."/>
            <person name="Olsen L.C."/>
            <person name="Jubin C."/>
            <person name="Canestro C."/>
            <person name="Bouquet J.M."/>
            <person name="Danks G."/>
            <person name="Poulain J."/>
            <person name="Campsteijn C."/>
            <person name="Adamski M."/>
            <person name="Cross I."/>
            <person name="Yadetie F."/>
            <person name="Muffato M."/>
            <person name="Louis A."/>
            <person name="Butcher S."/>
            <person name="Tsagkogeorga G."/>
            <person name="Konrad A."/>
            <person name="Singh S."/>
            <person name="Jensen M.F."/>
            <person name="Cong E.H."/>
            <person name="Eikeseth-Otteraa H."/>
            <person name="Noel B."/>
            <person name="Anthouard V."/>
            <person name="Porcel B.M."/>
            <person name="Kachouri-Lafond R."/>
            <person name="Nishino A."/>
            <person name="Ugolini M."/>
            <person name="Chourrout P."/>
            <person name="Nishida H."/>
            <person name="Aasland R."/>
            <person name="Huzurbazar S."/>
            <person name="Westhof E."/>
            <person name="Delsuc F."/>
            <person name="Lehrach H."/>
            <person name="Reinhardt R."/>
            <person name="Weissenbach J."/>
            <person name="Roy S.W."/>
            <person name="Artiguenave F."/>
            <person name="Postlethwait J.H."/>
            <person name="Manak J.R."/>
            <person name="Thompson E.M."/>
            <person name="Jaillon O."/>
            <person name="Du Pasquier L."/>
            <person name="Boudinot P."/>
            <person name="Liberles D.A."/>
            <person name="Volff J.N."/>
            <person name="Philippe H."/>
            <person name="Lenhard B."/>
            <person name="Roest Crollius H."/>
            <person name="Wincker P."/>
            <person name="Chourrout D."/>
        </authorList>
    </citation>
    <scope>NUCLEOTIDE SEQUENCE [LARGE SCALE GENOMIC DNA]</scope>
</reference>
<evidence type="ECO:0000256" key="6">
    <source>
        <dbReference type="ARBA" id="ARBA00022777"/>
    </source>
</evidence>
<comment type="similarity">
    <text evidence="1 10">Belongs to the protein kinase superfamily. AGC Ser/Thr protein kinase family. GPRK subfamily.</text>
</comment>
<organism evidence="14">
    <name type="scientific">Oikopleura dioica</name>
    <name type="common">Tunicate</name>
    <dbReference type="NCBI Taxonomy" id="34765"/>
    <lineage>
        <taxon>Eukaryota</taxon>
        <taxon>Metazoa</taxon>
        <taxon>Chordata</taxon>
        <taxon>Tunicata</taxon>
        <taxon>Appendicularia</taxon>
        <taxon>Copelata</taxon>
        <taxon>Oikopleuridae</taxon>
        <taxon>Oikopleura</taxon>
    </lineage>
</organism>
<dbReference type="CDD" id="cd01240">
    <property type="entry name" value="PH_GRK2_subgroup"/>
    <property type="match status" value="1"/>
</dbReference>
<feature type="non-terminal residue" evidence="14">
    <location>
        <position position="1"/>
    </location>
</feature>
<sequence>RQRENDGSPDCNYSPEGPPSPGIKISGFEQSAQEVRHILENDDVIIEPTVFDPFHCALLDLFKRTAWPLFTESREFTRYCQWKNIELSINLNMTDFSVHRIIGRGGFGEVFGCRKVDTGKMYAMKCLDIKRIRLKNGETLALNERKMLQAVSEGEDCPFIVCMTYAFVTADRVCFVLDLMNGGDLHYHLTQHGCFTEPQVRFYAAEVTLGLKHMHERNIVYRDLKPANILLCESGHAKISDLGLACDVRKNLPKAAVGTHGYMAPEVLLRGQTYSLPADWFSLGCMLYKLLKGHSPFRSAKAKDKREIDRRTLEYNPEMPQDFTPELQNLLNGLLTKDPSKRLGHDSAKDIMKHPWFDEVDWCRLARLGYDPPLIPPRGEVNAADAFDIGNFDDDETKGIKLNEGDLAHYENFTTIVSSRWQEEVLDTIWNVVNTERDREDSLLTKRQSKAFEHAYGKDVIIWGPCQRLGGPFQSQWQRKHLFLFPNRLELGIDGDLHVWPLEELIAITDHTHRGNRTIQLRLKSQKEFLIKFDSECERHQWLTDLTRTWQEAQRLLKRGPKQISTQRSVKDEAKQKGAIILAQKQKNSSSS</sequence>
<dbReference type="GO" id="GO:0001664">
    <property type="term" value="F:G protein-coupled receptor binding"/>
    <property type="evidence" value="ECO:0007669"/>
    <property type="project" value="TreeGrafter"/>
</dbReference>
<proteinExistence type="inferred from homology"/>
<keyword evidence="5 9" id="KW-0547">Nucleotide-binding</keyword>
<dbReference type="EC" id="2.7.11.-" evidence="10"/>
<gene>
    <name evidence="14" type="ORF">GSOID_T00012936001</name>
</gene>
<dbReference type="Pfam" id="PF00069">
    <property type="entry name" value="Pkinase"/>
    <property type="match status" value="1"/>
</dbReference>
<dbReference type="InterPro" id="IPR000961">
    <property type="entry name" value="AGC-kinase_C"/>
</dbReference>
<evidence type="ECO:0000256" key="1">
    <source>
        <dbReference type="ARBA" id="ARBA00009793"/>
    </source>
</evidence>
<dbReference type="PROSITE" id="PS50011">
    <property type="entry name" value="PROTEIN_KINASE_DOM"/>
    <property type="match status" value="1"/>
</dbReference>
<evidence type="ECO:0000256" key="4">
    <source>
        <dbReference type="ARBA" id="ARBA00022679"/>
    </source>
</evidence>
<dbReference type="GO" id="GO:0005524">
    <property type="term" value="F:ATP binding"/>
    <property type="evidence" value="ECO:0007669"/>
    <property type="project" value="UniProtKB-UniRule"/>
</dbReference>